<evidence type="ECO:0000313" key="1">
    <source>
        <dbReference type="EMBL" id="EIA08460.1"/>
    </source>
</evidence>
<keyword evidence="2" id="KW-1185">Reference proteome</keyword>
<comment type="caution">
    <text evidence="1">The sequence shown here is derived from an EMBL/GenBank/DDBJ whole genome shotgun (WGS) entry which is preliminary data.</text>
</comment>
<dbReference type="EMBL" id="AHKF01000018">
    <property type="protein sequence ID" value="EIA08460.1"/>
    <property type="molecule type" value="Genomic_DNA"/>
</dbReference>
<sequence length="39" mass="4797">MNNSRKSFYKYFTINQNLFNSIINNELFFSNPRNFNDPF</sequence>
<dbReference type="AlphaFoldDB" id="H7FS32"/>
<dbReference type="STRING" id="1086011.HJ01_02182"/>
<gene>
    <name evidence="1" type="ORF">HJ01_02182</name>
</gene>
<reference evidence="1 2" key="1">
    <citation type="journal article" date="2014" name="Acta Crystallogr. D">
        <title>Structure-based characterization and antifreeze properties of a hyperactive ice-binding protein from the Antarctic bacterium Flavobacterium frigoris PS1.</title>
        <authorList>
            <person name="Do H."/>
            <person name="Kim S.J."/>
            <person name="Kim H.J."/>
            <person name="Lee J.H."/>
        </authorList>
    </citation>
    <scope>NUCLEOTIDE SEQUENCE [LARGE SCALE GENOMIC DNA]</scope>
    <source>
        <strain evidence="1 2">PS1</strain>
    </source>
</reference>
<protein>
    <submittedName>
        <fullName evidence="1">Uncharacterized protein</fullName>
    </submittedName>
</protein>
<dbReference type="Proteomes" id="UP000005566">
    <property type="component" value="Unassembled WGS sequence"/>
</dbReference>
<organism evidence="1 2">
    <name type="scientific">Flavobacterium frigoris (strain PS1)</name>
    <dbReference type="NCBI Taxonomy" id="1086011"/>
    <lineage>
        <taxon>Bacteria</taxon>
        <taxon>Pseudomonadati</taxon>
        <taxon>Bacteroidota</taxon>
        <taxon>Flavobacteriia</taxon>
        <taxon>Flavobacteriales</taxon>
        <taxon>Flavobacteriaceae</taxon>
        <taxon>Flavobacterium</taxon>
    </lineage>
</organism>
<name>H7FS32_FLAFP</name>
<accession>H7FS32</accession>
<evidence type="ECO:0000313" key="2">
    <source>
        <dbReference type="Proteomes" id="UP000005566"/>
    </source>
</evidence>
<proteinExistence type="predicted"/>